<evidence type="ECO:0000313" key="8">
    <source>
        <dbReference type="EMBL" id="MBA2796742.1"/>
    </source>
</evidence>
<proteinExistence type="inferred from homology"/>
<dbReference type="InterPro" id="IPR023210">
    <property type="entry name" value="NADP_OxRdtase_dom"/>
</dbReference>
<feature type="binding site" evidence="5">
    <location>
        <position position="107"/>
    </location>
    <ligand>
        <name>substrate</name>
    </ligand>
</feature>
<feature type="site" description="Lowers pKa of active site Tyr" evidence="6">
    <location>
        <position position="74"/>
    </location>
</feature>
<dbReference type="PIRSF" id="PIRSF000097">
    <property type="entry name" value="AKR"/>
    <property type="match status" value="1"/>
</dbReference>
<dbReference type="PANTHER" id="PTHR43827">
    <property type="entry name" value="2,5-DIKETO-D-GLUCONIC ACID REDUCTASE"/>
    <property type="match status" value="1"/>
</dbReference>
<gene>
    <name evidence="8" type="ORF">H1B29_09670</name>
</gene>
<dbReference type="PROSITE" id="PS00798">
    <property type="entry name" value="ALDOKETO_REDUCTASE_1"/>
    <property type="match status" value="1"/>
</dbReference>
<dbReference type="Proteomes" id="UP000524462">
    <property type="component" value="Unassembled WGS sequence"/>
</dbReference>
<evidence type="ECO:0000256" key="5">
    <source>
        <dbReference type="PIRSR" id="PIRSR000097-2"/>
    </source>
</evidence>
<organism evidence="8 9">
    <name type="scientific">Streptococcus porcinus</name>
    <dbReference type="NCBI Taxonomy" id="1340"/>
    <lineage>
        <taxon>Bacteria</taxon>
        <taxon>Bacillati</taxon>
        <taxon>Bacillota</taxon>
        <taxon>Bacilli</taxon>
        <taxon>Lactobacillales</taxon>
        <taxon>Streptococcaceae</taxon>
        <taxon>Streptococcus</taxon>
    </lineage>
</organism>
<dbReference type="InterPro" id="IPR020471">
    <property type="entry name" value="AKR"/>
</dbReference>
<dbReference type="CDD" id="cd19071">
    <property type="entry name" value="AKR_AKR1-5-like"/>
    <property type="match status" value="1"/>
</dbReference>
<keyword evidence="2" id="KW-0521">NADP</keyword>
<dbReference type="AlphaFoldDB" id="A0A4U9YE13"/>
<dbReference type="PROSITE" id="PS00062">
    <property type="entry name" value="ALDOKETO_REDUCTASE_2"/>
    <property type="match status" value="1"/>
</dbReference>
<keyword evidence="3" id="KW-0560">Oxidoreductase</keyword>
<dbReference type="RefSeq" id="WP_138081370.1">
    <property type="nucleotide sequence ID" value="NZ_JACEGE010000030.1"/>
</dbReference>
<evidence type="ECO:0000256" key="2">
    <source>
        <dbReference type="ARBA" id="ARBA00022857"/>
    </source>
</evidence>
<dbReference type="EMBL" id="JACEGE010000030">
    <property type="protein sequence ID" value="MBA2796742.1"/>
    <property type="molecule type" value="Genomic_DNA"/>
</dbReference>
<dbReference type="Gene3D" id="3.20.20.100">
    <property type="entry name" value="NADP-dependent oxidoreductase domain"/>
    <property type="match status" value="1"/>
</dbReference>
<evidence type="ECO:0000259" key="7">
    <source>
        <dbReference type="Pfam" id="PF00248"/>
    </source>
</evidence>
<dbReference type="InterPro" id="IPR018170">
    <property type="entry name" value="Aldo/ket_reductase_CS"/>
</dbReference>
<evidence type="ECO:0000256" key="3">
    <source>
        <dbReference type="ARBA" id="ARBA00023002"/>
    </source>
</evidence>
<dbReference type="SUPFAM" id="SSF51430">
    <property type="entry name" value="NAD(P)-linked oxidoreductase"/>
    <property type="match status" value="1"/>
</dbReference>
<accession>A0A4U9YE13</accession>
<evidence type="ECO:0000256" key="1">
    <source>
        <dbReference type="ARBA" id="ARBA00007905"/>
    </source>
</evidence>
<dbReference type="PANTHER" id="PTHR43827:SF3">
    <property type="entry name" value="NADP-DEPENDENT OXIDOREDUCTASE DOMAIN-CONTAINING PROTEIN"/>
    <property type="match status" value="1"/>
</dbReference>
<evidence type="ECO:0000313" key="9">
    <source>
        <dbReference type="Proteomes" id="UP000524462"/>
    </source>
</evidence>
<dbReference type="FunFam" id="3.20.20.100:FF:000002">
    <property type="entry name" value="2,5-diketo-D-gluconic acid reductase A"/>
    <property type="match status" value="1"/>
</dbReference>
<dbReference type="InterPro" id="IPR036812">
    <property type="entry name" value="NAD(P)_OxRdtase_dom_sf"/>
</dbReference>
<dbReference type="GO" id="GO:0016616">
    <property type="term" value="F:oxidoreductase activity, acting on the CH-OH group of donors, NAD or NADP as acceptor"/>
    <property type="evidence" value="ECO:0007669"/>
    <property type="project" value="UniProtKB-ARBA"/>
</dbReference>
<feature type="domain" description="NADP-dependent oxidoreductase" evidence="7">
    <location>
        <begin position="17"/>
        <end position="267"/>
    </location>
</feature>
<protein>
    <submittedName>
        <fullName evidence="8">Aldo/keto reductase</fullName>
    </submittedName>
</protein>
<dbReference type="PRINTS" id="PR00069">
    <property type="entry name" value="ALDKETRDTASE"/>
</dbReference>
<feature type="active site" description="Proton donor" evidence="4">
    <location>
        <position position="49"/>
    </location>
</feature>
<comment type="caution">
    <text evidence="8">The sequence shown here is derived from an EMBL/GenBank/DDBJ whole genome shotgun (WGS) entry which is preliminary data.</text>
</comment>
<sequence length="284" mass="31687">MIETFKMSDGNRIPSVGVGTWLISDEKAEVLVSQALKLGYRHIDTAQAYGNEVGVGKGLFLSGLPREEIFVTSKVAAELKSYQAVAASIDDSLNKLGLNDIDLMLIHSPQPWKEWRDKEKNFDQGNLEAWRALEDAQKAGKVKSIGLSNFLRADIENILENSQVKPAVNQILSHIGNVPFDLMEYCESQEILLEAYSPIAHGQVLKDKTVQELAVKYAVSPASLCLKYVNQLGMVALPKTENPEHLLSNMKLDFNISRHDMALLNKIRFTDYGRYSTFPVFSGK</sequence>
<dbReference type="Pfam" id="PF00248">
    <property type="entry name" value="Aldo_ket_red"/>
    <property type="match status" value="1"/>
</dbReference>
<evidence type="ECO:0000256" key="6">
    <source>
        <dbReference type="PIRSR" id="PIRSR000097-3"/>
    </source>
</evidence>
<evidence type="ECO:0000256" key="4">
    <source>
        <dbReference type="PIRSR" id="PIRSR000097-1"/>
    </source>
</evidence>
<comment type="similarity">
    <text evidence="1">Belongs to the aldo/keto reductase family.</text>
</comment>
<reference evidence="8 9" key="1">
    <citation type="submission" date="2020-07" db="EMBL/GenBank/DDBJ databases">
        <title>Molecular and genomic characterization of Streptococcus porcinus isolated from diseased swine in Brazil.</title>
        <authorList>
            <person name="Moreno L.Z."/>
            <person name="Matajira C.E.C."/>
            <person name="Poor A.P."/>
            <person name="Dutra M.C."/>
            <person name="Moreno A.M."/>
        </authorList>
    </citation>
    <scope>NUCLEOTIDE SEQUENCE [LARGE SCALE GENOMIC DNA]</scope>
    <source>
        <strain evidence="8 9">SP0816-2</strain>
    </source>
</reference>
<name>A0A4U9YE13_STRPO</name>